<feature type="coiled-coil region" evidence="1">
    <location>
        <begin position="1095"/>
        <end position="1163"/>
    </location>
</feature>
<dbReference type="EMBL" id="BLQM01000047">
    <property type="protein sequence ID" value="GMH55852.1"/>
    <property type="molecule type" value="Genomic_DNA"/>
</dbReference>
<feature type="non-terminal residue" evidence="3">
    <location>
        <position position="1316"/>
    </location>
</feature>
<evidence type="ECO:0000256" key="2">
    <source>
        <dbReference type="SAM" id="MobiDB-lite"/>
    </source>
</evidence>
<reference evidence="4" key="1">
    <citation type="journal article" date="2023" name="Commun. Biol.">
        <title>Genome analysis of Parmales, the sister group of diatoms, reveals the evolutionary specialization of diatoms from phago-mixotrophs to photoautotrophs.</title>
        <authorList>
            <person name="Ban H."/>
            <person name="Sato S."/>
            <person name="Yoshikawa S."/>
            <person name="Yamada K."/>
            <person name="Nakamura Y."/>
            <person name="Ichinomiya M."/>
            <person name="Sato N."/>
            <person name="Blanc-Mathieu R."/>
            <person name="Endo H."/>
            <person name="Kuwata A."/>
            <person name="Ogata H."/>
        </authorList>
    </citation>
    <scope>NUCLEOTIDE SEQUENCE [LARGE SCALE GENOMIC DNA]</scope>
</reference>
<feature type="region of interest" description="Disordered" evidence="2">
    <location>
        <begin position="744"/>
        <end position="769"/>
    </location>
</feature>
<proteinExistence type="predicted"/>
<feature type="compositionally biased region" description="Gly residues" evidence="2">
    <location>
        <begin position="749"/>
        <end position="761"/>
    </location>
</feature>
<feature type="coiled-coil region" evidence="1">
    <location>
        <begin position="201"/>
        <end position="233"/>
    </location>
</feature>
<comment type="caution">
    <text evidence="3">The sequence shown here is derived from an EMBL/GenBank/DDBJ whole genome shotgun (WGS) entry which is preliminary data.</text>
</comment>
<evidence type="ECO:0000313" key="3">
    <source>
        <dbReference type="EMBL" id="GMH55852.1"/>
    </source>
</evidence>
<protein>
    <submittedName>
        <fullName evidence="3">Uncharacterized protein</fullName>
    </submittedName>
</protein>
<keyword evidence="1" id="KW-0175">Coiled coil</keyword>
<sequence length="1316" mass="147744">QIAKKRIAEQERATNSDYWKLQQNSDIRNYYHSVEIASARVDAILAKLDAPSKVAENELTQKIDSWQSELQLDDHPEYKSVSFNDSRNAVNLAEIGREIGRLQDDIVSDVKMEQVKAVNYWGLRKADRHEWEMQNLYGFDQESFKLGEMLEKGQDAIDRAEYMHERSVFGLMGNKFKGSIEARRQEWVDSLREKVEAVHEAKEAEIKARLEKTQALEAECEAYREKVVALDNQIVTLDIAENMESESYIALTKKHEHKQKHLMEIIDRQQGRIDQQSSKVIVLEDQLEEIQGYLQEIEASLHMSSDNASIIEKTLDEVEGARGRLQKGAGGTGNKTSFNVARATSMFKKGGRASTKRMTMLDADNVEKELKSENRRLTETLAETTKKLNIDGARMKALKELIMSLHDIAENEAGMDAKIEDMQLNIDDMDSVLYRLNNMSTVGGAKMLNNSFNDDFDVKYNQQINNLERQHGKIVNVVESYKEDIKRIWDGVGRAESDVIMWARSQDIKSKFLEGLASIRFTLDEVSKVINLRGGGEGGKSEGVPKVDVITDVFKELKNLEYRDLVIWKNVIILELLKLGGAVGVKVDNSLKVILHERIKDGTELNATMKDQVVFQNKLLGLKSLKALKTARSVVEVIRKARPLGLNKNFAEHMVANLVESLIMNFGGYKVEVECYRAIYVCVIIIALEKLKIQGFGFTSFEIECVKYLKSNFKADLSCESVKKGNEAIALLILKEGKVKRTPPKVKEVGGGGGGEGAGEGGGEKEEEDRDVLYESCEAELVCMINNQDSGAEIGNQVEMIQNQLNYVYSTVGLDDATEELLRVYGFVWEYVKEECINKPIQKATVAVSPVPMGRSIGGGGEGEGEEEKDMTDPKLIQKWKDQGFEFIDVRHVEEEITDNLELESQQPMRGGGGKLKSMMKNIGGGMWGGDEEVIVKPAAAFEKWKSKLDLTVLSDGDASDMSISLFNLQKESTSLTKSLLPPSQRRRSTLGFVNQMMFTKRVGAAWKNAIKGKKVGEDLEKVIQDLTVKKLAIAKEIKRLQDFERDASLSLQQLEILDLQEKNKEIRFKLTAEVNSGNIEADTGEKKKSIFEKLKEENAVIHSLREEIRMLKDEQVDFEEKLKLVRKGGVKGEEVLMSSEDKEEMDLNVKKLRRQVRGFQRAIKVCRDKWTEMKKEGKLPGQRGEEEKKETKLKVLQFGFGMDFGGAGGMGVGGGGVEGEVGGGGKSQMKLKKMFTKSLKEQEIKDAYAEEKLRRETLNLLGKNSNPNSVENTPKVSLRSRFKGFAKRTIYAGNMKGKVGSVGGLGGSKKFGFTL</sequence>
<feature type="region of interest" description="Disordered" evidence="2">
    <location>
        <begin position="853"/>
        <end position="872"/>
    </location>
</feature>
<evidence type="ECO:0000313" key="4">
    <source>
        <dbReference type="Proteomes" id="UP001162640"/>
    </source>
</evidence>
<name>A0A9W6ZR43_9STRA</name>
<accession>A0A9W6ZR43</accession>
<evidence type="ECO:0000256" key="1">
    <source>
        <dbReference type="SAM" id="Coils"/>
    </source>
</evidence>
<organism evidence="3 4">
    <name type="scientific">Triparma laevis f. inornata</name>
    <dbReference type="NCBI Taxonomy" id="1714386"/>
    <lineage>
        <taxon>Eukaryota</taxon>
        <taxon>Sar</taxon>
        <taxon>Stramenopiles</taxon>
        <taxon>Ochrophyta</taxon>
        <taxon>Bolidophyceae</taxon>
        <taxon>Parmales</taxon>
        <taxon>Triparmaceae</taxon>
        <taxon>Triparma</taxon>
    </lineage>
</organism>
<gene>
    <name evidence="3" type="ORF">TL16_g02006</name>
</gene>
<dbReference type="Proteomes" id="UP001162640">
    <property type="component" value="Unassembled WGS sequence"/>
</dbReference>